<dbReference type="InterPro" id="IPR051188">
    <property type="entry name" value="PHD-type_Zinc_Finger"/>
</dbReference>
<evidence type="ECO:0000256" key="3">
    <source>
        <dbReference type="ARBA" id="ARBA00022833"/>
    </source>
</evidence>
<sequence>MPRKTAKSLLLKSVLESIDPEDCALCRRPIRKRKDRLLYGPAETTNRFSVHYFCLLFASNLVQKGTEDEGIKGFLHQDIIDEVVRGRHLLCSCCRKSGATIGCVVEKCRRVVHFPCGLESNMTFDFASSSFETFCRDHSPFPRDPPPDRNSVCSICLTNFDRMQKHKYRPITCPKCQNCFHINCLRKTALKSGIHHYRCPFCRDEETFVAHCQRNGIYVPDQDAAWELEDAFNDHYEVLLKCHAFECLCPGGRKVDNAHWDITSCSTCGLNATHARCRNLGEDGIYICSDCTPMPPKPQAGQPQCNATEWFYSKSSFHFLEPDEVIQTLKKTDEDEDIDIESDSTESDAQALRSEKSLGSPQESVWDLVLEESNDPQPKGDELRLPSPSKWNDFKVLISGKECENISQHLPCLPTRLQERLQETMDCEPSSSALKRFPFPPIHENFLEAPDGASKLNASLVRDPDKGDSADRTLKQEQDSNFEYMSLA</sequence>
<reference evidence="9" key="1">
    <citation type="submission" date="2025-08" db="UniProtKB">
        <authorList>
            <consortium name="RefSeq"/>
        </authorList>
    </citation>
    <scope>IDENTIFICATION</scope>
</reference>
<dbReference type="Proteomes" id="UP000694867">
    <property type="component" value="Unplaced"/>
</dbReference>
<dbReference type="InterPro" id="IPR001965">
    <property type="entry name" value="Znf_PHD"/>
</dbReference>
<dbReference type="InterPro" id="IPR059102">
    <property type="entry name" value="PHD_PHF7/G2E3-like"/>
</dbReference>
<dbReference type="InterPro" id="IPR013083">
    <property type="entry name" value="Znf_RING/FYVE/PHD"/>
</dbReference>
<dbReference type="Pfam" id="PF26054">
    <property type="entry name" value="PHD_G2E3"/>
    <property type="match status" value="1"/>
</dbReference>
<dbReference type="AlphaFoldDB" id="A0AAJ6QW43"/>
<dbReference type="PROSITE" id="PS51805">
    <property type="entry name" value="EPHD"/>
    <property type="match status" value="1"/>
</dbReference>
<keyword evidence="3" id="KW-0862">Zinc</keyword>
<dbReference type="PANTHER" id="PTHR12420">
    <property type="entry name" value="PHD FINGER PROTEIN"/>
    <property type="match status" value="1"/>
</dbReference>
<feature type="compositionally biased region" description="Polar residues" evidence="5">
    <location>
        <begin position="479"/>
        <end position="488"/>
    </location>
</feature>
<organism evidence="8 9">
    <name type="scientific">Galendromus occidentalis</name>
    <name type="common">western predatory mite</name>
    <dbReference type="NCBI Taxonomy" id="34638"/>
    <lineage>
        <taxon>Eukaryota</taxon>
        <taxon>Metazoa</taxon>
        <taxon>Ecdysozoa</taxon>
        <taxon>Arthropoda</taxon>
        <taxon>Chelicerata</taxon>
        <taxon>Arachnida</taxon>
        <taxon>Acari</taxon>
        <taxon>Parasitiformes</taxon>
        <taxon>Mesostigmata</taxon>
        <taxon>Gamasina</taxon>
        <taxon>Phytoseioidea</taxon>
        <taxon>Phytoseiidae</taxon>
        <taxon>Typhlodrominae</taxon>
        <taxon>Galendromus</taxon>
    </lineage>
</organism>
<keyword evidence="1" id="KW-0479">Metal-binding</keyword>
<accession>A0AAJ6QW43</accession>
<keyword evidence="8" id="KW-1185">Reference proteome</keyword>
<feature type="domain" description="PHD-type" evidence="7">
    <location>
        <begin position="20"/>
        <end position="145"/>
    </location>
</feature>
<dbReference type="GO" id="GO:0005634">
    <property type="term" value="C:nucleus"/>
    <property type="evidence" value="ECO:0007669"/>
    <property type="project" value="TreeGrafter"/>
</dbReference>
<evidence type="ECO:0000313" key="8">
    <source>
        <dbReference type="Proteomes" id="UP000694867"/>
    </source>
</evidence>
<evidence type="ECO:0000313" key="9">
    <source>
        <dbReference type="RefSeq" id="XP_003745936.2"/>
    </source>
</evidence>
<dbReference type="GeneID" id="100897784"/>
<proteinExistence type="predicted"/>
<gene>
    <name evidence="9" type="primary">LOC100897784</name>
</gene>
<dbReference type="CDD" id="cd16448">
    <property type="entry name" value="RING-H2"/>
    <property type="match status" value="1"/>
</dbReference>
<feature type="compositionally biased region" description="Basic and acidic residues" evidence="5">
    <location>
        <begin position="462"/>
        <end position="478"/>
    </location>
</feature>
<evidence type="ECO:0000259" key="7">
    <source>
        <dbReference type="PROSITE" id="PS51805"/>
    </source>
</evidence>
<feature type="region of interest" description="Disordered" evidence="5">
    <location>
        <begin position="457"/>
        <end position="488"/>
    </location>
</feature>
<dbReference type="Pfam" id="PF13771">
    <property type="entry name" value="zf-HC5HC2H"/>
    <property type="match status" value="1"/>
</dbReference>
<dbReference type="InterPro" id="IPR034732">
    <property type="entry name" value="EPHD"/>
</dbReference>
<name>A0AAJ6QW43_9ACAR</name>
<dbReference type="GO" id="GO:0008270">
    <property type="term" value="F:zinc ion binding"/>
    <property type="evidence" value="ECO:0007669"/>
    <property type="project" value="UniProtKB-KW"/>
</dbReference>
<dbReference type="PANTHER" id="PTHR12420:SF42">
    <property type="entry name" value="G2_M PHASE-SPECIFIC E3 UBIQUITIN-PROTEIN LIGASE"/>
    <property type="match status" value="1"/>
</dbReference>
<dbReference type="InterPro" id="IPR001841">
    <property type="entry name" value="Znf_RING"/>
</dbReference>
<dbReference type="KEGG" id="goe:100897784"/>
<evidence type="ECO:0000256" key="4">
    <source>
        <dbReference type="PROSITE-ProRule" id="PRU00175"/>
    </source>
</evidence>
<evidence type="ECO:0000256" key="1">
    <source>
        <dbReference type="ARBA" id="ARBA00022723"/>
    </source>
</evidence>
<feature type="compositionally biased region" description="Acidic residues" evidence="5">
    <location>
        <begin position="334"/>
        <end position="346"/>
    </location>
</feature>
<evidence type="ECO:0000256" key="2">
    <source>
        <dbReference type="ARBA" id="ARBA00022771"/>
    </source>
</evidence>
<dbReference type="PROSITE" id="PS50089">
    <property type="entry name" value="ZF_RING_2"/>
    <property type="match status" value="1"/>
</dbReference>
<evidence type="ECO:0000259" key="6">
    <source>
        <dbReference type="PROSITE" id="PS50089"/>
    </source>
</evidence>
<keyword evidence="2 4" id="KW-0863">Zinc-finger</keyword>
<evidence type="ECO:0000256" key="5">
    <source>
        <dbReference type="SAM" id="MobiDB-lite"/>
    </source>
</evidence>
<dbReference type="RefSeq" id="XP_003745936.2">
    <property type="nucleotide sequence ID" value="XM_003745888.3"/>
</dbReference>
<dbReference type="SUPFAM" id="SSF57903">
    <property type="entry name" value="FYVE/PHD zinc finger"/>
    <property type="match status" value="2"/>
</dbReference>
<dbReference type="SMART" id="SM00249">
    <property type="entry name" value="PHD"/>
    <property type="match status" value="3"/>
</dbReference>
<dbReference type="Gene3D" id="3.30.40.10">
    <property type="entry name" value="Zinc/RING finger domain, C3HC4 (zinc finger)"/>
    <property type="match status" value="3"/>
</dbReference>
<protein>
    <submittedName>
        <fullName evidence="9">PHD finger protein 7</fullName>
    </submittedName>
</protein>
<feature type="region of interest" description="Disordered" evidence="5">
    <location>
        <begin position="331"/>
        <end position="363"/>
    </location>
</feature>
<feature type="domain" description="RING-type" evidence="6">
    <location>
        <begin position="153"/>
        <end position="203"/>
    </location>
</feature>
<dbReference type="InterPro" id="IPR011011">
    <property type="entry name" value="Znf_FYVE_PHD"/>
</dbReference>